<feature type="DNA-binding region" description="OmpR/PhoB-type" evidence="7">
    <location>
        <begin position="146"/>
        <end position="241"/>
    </location>
</feature>
<evidence type="ECO:0000259" key="10">
    <source>
        <dbReference type="PROSITE" id="PS51755"/>
    </source>
</evidence>
<dbReference type="Gene3D" id="3.40.50.2300">
    <property type="match status" value="1"/>
</dbReference>
<evidence type="ECO:0000256" key="8">
    <source>
        <dbReference type="SAM" id="MobiDB-lite"/>
    </source>
</evidence>
<comment type="caution">
    <text evidence="11">The sequence shown here is derived from an EMBL/GenBank/DDBJ whole genome shotgun (WGS) entry which is preliminary data.</text>
</comment>
<dbReference type="InterPro" id="IPR001867">
    <property type="entry name" value="OmpR/PhoB-type_DNA-bd"/>
</dbReference>
<dbReference type="GO" id="GO:0000976">
    <property type="term" value="F:transcription cis-regulatory region binding"/>
    <property type="evidence" value="ECO:0007669"/>
    <property type="project" value="TreeGrafter"/>
</dbReference>
<keyword evidence="2" id="KW-0902">Two-component regulatory system</keyword>
<dbReference type="GO" id="GO:0000156">
    <property type="term" value="F:phosphorelay response regulator activity"/>
    <property type="evidence" value="ECO:0007669"/>
    <property type="project" value="TreeGrafter"/>
</dbReference>
<feature type="compositionally biased region" description="Polar residues" evidence="8">
    <location>
        <begin position="1"/>
        <end position="11"/>
    </location>
</feature>
<evidence type="ECO:0000256" key="2">
    <source>
        <dbReference type="ARBA" id="ARBA00023012"/>
    </source>
</evidence>
<dbReference type="SMART" id="SM00862">
    <property type="entry name" value="Trans_reg_C"/>
    <property type="match status" value="1"/>
</dbReference>
<evidence type="ECO:0000313" key="12">
    <source>
        <dbReference type="Proteomes" id="UP000430079"/>
    </source>
</evidence>
<evidence type="ECO:0000313" key="11">
    <source>
        <dbReference type="EMBL" id="GFE15050.1"/>
    </source>
</evidence>
<gene>
    <name evidence="11" type="ORF">Sgleb_30970</name>
</gene>
<feature type="region of interest" description="Disordered" evidence="8">
    <location>
        <begin position="1"/>
        <end position="20"/>
    </location>
</feature>
<dbReference type="PANTHER" id="PTHR48111">
    <property type="entry name" value="REGULATOR OF RPOS"/>
    <property type="match status" value="1"/>
</dbReference>
<evidence type="ECO:0000256" key="1">
    <source>
        <dbReference type="ARBA" id="ARBA00022553"/>
    </source>
</evidence>
<evidence type="ECO:0000259" key="9">
    <source>
        <dbReference type="PROSITE" id="PS50110"/>
    </source>
</evidence>
<dbReference type="Pfam" id="PF00072">
    <property type="entry name" value="Response_reg"/>
    <property type="match status" value="1"/>
</dbReference>
<dbReference type="SMART" id="SM00448">
    <property type="entry name" value="REC"/>
    <property type="match status" value="1"/>
</dbReference>
<evidence type="ECO:0000256" key="4">
    <source>
        <dbReference type="ARBA" id="ARBA00023125"/>
    </source>
</evidence>
<dbReference type="PANTHER" id="PTHR48111:SF1">
    <property type="entry name" value="TWO-COMPONENT RESPONSE REGULATOR ORR33"/>
    <property type="match status" value="1"/>
</dbReference>
<evidence type="ECO:0000256" key="3">
    <source>
        <dbReference type="ARBA" id="ARBA00023015"/>
    </source>
</evidence>
<keyword evidence="5" id="KW-0804">Transcription</keyword>
<feature type="domain" description="OmpR/PhoB-type" evidence="10">
    <location>
        <begin position="146"/>
        <end position="241"/>
    </location>
</feature>
<protein>
    <submittedName>
        <fullName evidence="11">DNA-binding response regulator</fullName>
    </submittedName>
</protein>
<dbReference type="InterPro" id="IPR001789">
    <property type="entry name" value="Sig_transdc_resp-reg_receiver"/>
</dbReference>
<keyword evidence="3" id="KW-0805">Transcription regulation</keyword>
<evidence type="ECO:0000256" key="7">
    <source>
        <dbReference type="PROSITE-ProRule" id="PRU01091"/>
    </source>
</evidence>
<dbReference type="Gene3D" id="6.10.250.690">
    <property type="match status" value="1"/>
</dbReference>
<dbReference type="AlphaFoldDB" id="A0A640SVL3"/>
<reference evidence="11 12" key="1">
    <citation type="submission" date="2019-12" db="EMBL/GenBank/DDBJ databases">
        <title>Whole genome shotgun sequence of Streptomyces hygroscopicus subsp. glebosus NBRC 13786.</title>
        <authorList>
            <person name="Ichikawa N."/>
            <person name="Kimura A."/>
            <person name="Kitahashi Y."/>
            <person name="Komaki H."/>
            <person name="Tamura T."/>
        </authorList>
    </citation>
    <scope>NUCLEOTIDE SEQUENCE [LARGE SCALE GENOMIC DNA]</scope>
    <source>
        <strain evidence="11 12">NBRC 13786</strain>
    </source>
</reference>
<dbReference type="InterPro" id="IPR011006">
    <property type="entry name" value="CheY-like_superfamily"/>
</dbReference>
<dbReference type="EMBL" id="BLIO01000001">
    <property type="protein sequence ID" value="GFE15050.1"/>
    <property type="molecule type" value="Genomic_DNA"/>
</dbReference>
<evidence type="ECO:0000256" key="5">
    <source>
        <dbReference type="ARBA" id="ARBA00023163"/>
    </source>
</evidence>
<name>A0A640SVL3_9ACTN</name>
<keyword evidence="4 7" id="KW-0238">DNA-binding</keyword>
<dbReference type="InterPro" id="IPR036388">
    <property type="entry name" value="WH-like_DNA-bd_sf"/>
</dbReference>
<sequence>MTAMLSASPTSAAPLPRGSGQRLLVVDDDPRMTELLQTTLSLAGYEVATAGCGGEALRAYADLPPDLLLLDVLLPDLDGFTVCRRLVDNGARLPVLFLTARDSVEDRVTGFAMGADDYLTKPFSLPELLARVHALLRRAGRSAEAGPLLCFADLTVDERSRRVRRGDRLIALSPTEYKLLRYLLINADQVMSKEQIMDHVWQHHFGDGVVEKLVSRLRAKVDTHAPALIHTMRGFGYSLRLPEGG</sequence>
<accession>A0A640SVL3</accession>
<dbReference type="PROSITE" id="PS50110">
    <property type="entry name" value="RESPONSE_REGULATORY"/>
    <property type="match status" value="1"/>
</dbReference>
<organism evidence="11 12">
    <name type="scientific">Streptomyces glebosus</name>
    <dbReference type="NCBI Taxonomy" id="249580"/>
    <lineage>
        <taxon>Bacteria</taxon>
        <taxon>Bacillati</taxon>
        <taxon>Actinomycetota</taxon>
        <taxon>Actinomycetes</taxon>
        <taxon>Kitasatosporales</taxon>
        <taxon>Streptomycetaceae</taxon>
        <taxon>Streptomyces</taxon>
    </lineage>
</organism>
<feature type="modified residue" description="4-aspartylphosphate" evidence="6">
    <location>
        <position position="71"/>
    </location>
</feature>
<dbReference type="GO" id="GO:0006355">
    <property type="term" value="P:regulation of DNA-templated transcription"/>
    <property type="evidence" value="ECO:0007669"/>
    <property type="project" value="InterPro"/>
</dbReference>
<dbReference type="PROSITE" id="PS51755">
    <property type="entry name" value="OMPR_PHOB"/>
    <property type="match status" value="1"/>
</dbReference>
<dbReference type="Gene3D" id="1.10.10.10">
    <property type="entry name" value="Winged helix-like DNA-binding domain superfamily/Winged helix DNA-binding domain"/>
    <property type="match status" value="1"/>
</dbReference>
<dbReference type="SUPFAM" id="SSF46894">
    <property type="entry name" value="C-terminal effector domain of the bipartite response regulators"/>
    <property type="match status" value="1"/>
</dbReference>
<dbReference type="InterPro" id="IPR016032">
    <property type="entry name" value="Sig_transdc_resp-reg_C-effctor"/>
</dbReference>
<feature type="domain" description="Response regulatory" evidence="9">
    <location>
        <begin position="22"/>
        <end position="136"/>
    </location>
</feature>
<dbReference type="GO" id="GO:0005829">
    <property type="term" value="C:cytosol"/>
    <property type="evidence" value="ECO:0007669"/>
    <property type="project" value="TreeGrafter"/>
</dbReference>
<proteinExistence type="predicted"/>
<evidence type="ECO:0000256" key="6">
    <source>
        <dbReference type="PROSITE-ProRule" id="PRU00169"/>
    </source>
</evidence>
<dbReference type="CDD" id="cd00383">
    <property type="entry name" value="trans_reg_C"/>
    <property type="match status" value="1"/>
</dbReference>
<dbReference type="Proteomes" id="UP000430079">
    <property type="component" value="Unassembled WGS sequence"/>
</dbReference>
<dbReference type="SUPFAM" id="SSF52172">
    <property type="entry name" value="CheY-like"/>
    <property type="match status" value="1"/>
</dbReference>
<keyword evidence="12" id="KW-1185">Reference proteome</keyword>
<dbReference type="InterPro" id="IPR039420">
    <property type="entry name" value="WalR-like"/>
</dbReference>
<keyword evidence="1 6" id="KW-0597">Phosphoprotein</keyword>
<dbReference type="Pfam" id="PF00486">
    <property type="entry name" value="Trans_reg_C"/>
    <property type="match status" value="1"/>
</dbReference>
<dbReference type="GO" id="GO:0032993">
    <property type="term" value="C:protein-DNA complex"/>
    <property type="evidence" value="ECO:0007669"/>
    <property type="project" value="TreeGrafter"/>
</dbReference>